<gene>
    <name evidence="1" type="ORF">CSKR_108994</name>
</gene>
<comment type="caution">
    <text evidence="1">The sequence shown here is derived from an EMBL/GenBank/DDBJ whole genome shotgun (WGS) entry which is preliminary data.</text>
</comment>
<name>A0A419PV67_CLOSI</name>
<evidence type="ECO:0000313" key="1">
    <source>
        <dbReference type="EMBL" id="KAG5452840.1"/>
    </source>
</evidence>
<sequence>MKVSVGHRVHCNCGETSMIDKGQNKWLLIIYPWVLGRPLLPNKKWEHHLERSLGAFGAIHLPGWNQRDPYGARLMTLQDMIANQLQKRCCCLFLSRFSKEGLNNIEQVREIHSFAYQFGFDRRLTWNLAASLANDVFKQMNVLHRAISCLSWYEIRVIAIHPLKNVGSSLFLIDKQLHFSNSYHVSFILGRQIVYAVTNICFGNFLGVDRKPGKTTFGVLVYDTTIFEISWCIFLTEHYS</sequence>
<evidence type="ECO:0000313" key="2">
    <source>
        <dbReference type="Proteomes" id="UP000286415"/>
    </source>
</evidence>
<reference evidence="1 2" key="1">
    <citation type="journal article" date="2018" name="Biotechnol. Adv.">
        <title>Improved genomic resources and new bioinformatic workflow for the carcinogenic parasite Clonorchis sinensis: Biotechnological implications.</title>
        <authorList>
            <person name="Wang D."/>
            <person name="Korhonen P.K."/>
            <person name="Gasser R.B."/>
            <person name="Young N.D."/>
        </authorList>
    </citation>
    <scope>NUCLEOTIDE SEQUENCE [LARGE SCALE GENOMIC DNA]</scope>
    <source>
        <strain evidence="1">Cs-k2</strain>
    </source>
</reference>
<dbReference type="InParanoid" id="A0A419PV67"/>
<dbReference type="Proteomes" id="UP000286415">
    <property type="component" value="Unassembled WGS sequence"/>
</dbReference>
<protein>
    <submittedName>
        <fullName evidence="1">Uncharacterized protein</fullName>
    </submittedName>
</protein>
<dbReference type="EMBL" id="NIRI02000013">
    <property type="protein sequence ID" value="KAG5452840.1"/>
    <property type="molecule type" value="Genomic_DNA"/>
</dbReference>
<proteinExistence type="predicted"/>
<organism evidence="1 2">
    <name type="scientific">Clonorchis sinensis</name>
    <name type="common">Chinese liver fluke</name>
    <dbReference type="NCBI Taxonomy" id="79923"/>
    <lineage>
        <taxon>Eukaryota</taxon>
        <taxon>Metazoa</taxon>
        <taxon>Spiralia</taxon>
        <taxon>Lophotrochozoa</taxon>
        <taxon>Platyhelminthes</taxon>
        <taxon>Trematoda</taxon>
        <taxon>Digenea</taxon>
        <taxon>Opisthorchiida</taxon>
        <taxon>Opisthorchiata</taxon>
        <taxon>Opisthorchiidae</taxon>
        <taxon>Clonorchis</taxon>
    </lineage>
</organism>
<keyword evidence="2" id="KW-1185">Reference proteome</keyword>
<dbReference type="AlphaFoldDB" id="A0A419PV67"/>
<accession>A0A419PV67</accession>
<reference evidence="1 2" key="2">
    <citation type="journal article" date="2021" name="Genomics">
        <title>High-quality reference genome for Clonorchis sinensis.</title>
        <authorList>
            <person name="Young N.D."/>
            <person name="Stroehlein A.J."/>
            <person name="Kinkar L."/>
            <person name="Wang T."/>
            <person name="Sohn W.M."/>
            <person name="Chang B.C.H."/>
            <person name="Kaur P."/>
            <person name="Weisz D."/>
            <person name="Dudchenko O."/>
            <person name="Aiden E.L."/>
            <person name="Korhonen P.K."/>
            <person name="Gasser R.B."/>
        </authorList>
    </citation>
    <scope>NUCLEOTIDE SEQUENCE [LARGE SCALE GENOMIC DNA]</scope>
    <source>
        <strain evidence="1">Cs-k2</strain>
    </source>
</reference>